<dbReference type="EMBL" id="CH473949">
    <property type="protein sequence ID" value="EDL79554.1"/>
    <property type="molecule type" value="Genomic_DNA"/>
</dbReference>
<dbReference type="SUPFAM" id="SSF48403">
    <property type="entry name" value="Ankyrin repeat"/>
    <property type="match status" value="1"/>
</dbReference>
<dbReference type="PANTHER" id="PTHR24198:SF165">
    <property type="entry name" value="ANKYRIN REPEAT-CONTAINING PROTEIN-RELATED"/>
    <property type="match status" value="1"/>
</dbReference>
<evidence type="ECO:0000256" key="2">
    <source>
        <dbReference type="ARBA" id="ARBA00023043"/>
    </source>
</evidence>
<accession>A6HNF3</accession>
<dbReference type="Pfam" id="PF12796">
    <property type="entry name" value="Ank_2"/>
    <property type="match status" value="1"/>
</dbReference>
<dbReference type="InterPro" id="IPR036770">
    <property type="entry name" value="Ankyrin_rpt-contain_sf"/>
</dbReference>
<dbReference type="FunFam" id="1.25.40.20:FF:000034">
    <property type="entry name" value="Diacylglycerol kinase"/>
    <property type="match status" value="1"/>
</dbReference>
<dbReference type="AlphaFoldDB" id="A6HNF3"/>
<evidence type="ECO:0000313" key="5">
    <source>
        <dbReference type="Proteomes" id="UP000234681"/>
    </source>
</evidence>
<dbReference type="PROSITE" id="PS50297">
    <property type="entry name" value="ANK_REP_REGION"/>
    <property type="match status" value="2"/>
</dbReference>
<keyword evidence="2 3" id="KW-0040">ANK repeat</keyword>
<dbReference type="PANTHER" id="PTHR24198">
    <property type="entry name" value="ANKYRIN REPEAT AND PROTEIN KINASE DOMAIN-CONTAINING PROTEIN"/>
    <property type="match status" value="1"/>
</dbReference>
<dbReference type="InterPro" id="IPR002110">
    <property type="entry name" value="Ankyrin_rpt"/>
</dbReference>
<name>A6HNF3_RAT</name>
<gene>
    <name evidence="4 6" type="primary">Dgkz</name>
    <name evidence="4" type="ORF">rCG_27270</name>
</gene>
<dbReference type="GO" id="GO:0016301">
    <property type="term" value="F:kinase activity"/>
    <property type="evidence" value="ECO:0007669"/>
    <property type="project" value="UniProtKB-KW"/>
</dbReference>
<dbReference type="RGD" id="70929">
    <property type="gene designation" value="Dgkz"/>
</dbReference>
<protein>
    <submittedName>
        <fullName evidence="4">Diacylglycerol kinase zeta, isoform CRA_c</fullName>
    </submittedName>
</protein>
<keyword evidence="1" id="KW-0677">Repeat</keyword>
<sequence length="112" mass="12702">MHRDHQSRTLLHHAVSTGSKEVVRYLLDHAPPEILDAVEENGETCLHQAAALGQRTICHYIVEAGASLMKTDQQGDTPRQRAEKAQDTELAAYLENRQHYQMIQREDQETAV</sequence>
<keyword evidence="4" id="KW-0808">Transferase</keyword>
<dbReference type="SMART" id="SM00248">
    <property type="entry name" value="ANK"/>
    <property type="match status" value="2"/>
</dbReference>
<evidence type="ECO:0000256" key="1">
    <source>
        <dbReference type="ARBA" id="ARBA00022737"/>
    </source>
</evidence>
<feature type="repeat" description="ANK" evidence="3">
    <location>
        <begin position="6"/>
        <end position="29"/>
    </location>
</feature>
<evidence type="ECO:0000256" key="3">
    <source>
        <dbReference type="PROSITE-ProRule" id="PRU00023"/>
    </source>
</evidence>
<reference evidence="5" key="1">
    <citation type="submission" date="2005-09" db="EMBL/GenBank/DDBJ databases">
        <authorList>
            <person name="Mural R.J."/>
            <person name="Li P.W."/>
            <person name="Adams M.D."/>
            <person name="Amanatides P.G."/>
            <person name="Baden-Tillson H."/>
            <person name="Barnstead M."/>
            <person name="Chin S.H."/>
            <person name="Dew I."/>
            <person name="Evans C.A."/>
            <person name="Ferriera S."/>
            <person name="Flanigan M."/>
            <person name="Fosler C."/>
            <person name="Glodek A."/>
            <person name="Gu Z."/>
            <person name="Holt R.A."/>
            <person name="Jennings D."/>
            <person name="Kraft C.L."/>
            <person name="Lu F."/>
            <person name="Nguyen T."/>
            <person name="Nusskern D.R."/>
            <person name="Pfannkoch C.M."/>
            <person name="Sitter C."/>
            <person name="Sutton G.G."/>
            <person name="Venter J.C."/>
            <person name="Wang Z."/>
            <person name="Woodage T."/>
            <person name="Zheng X.H."/>
            <person name="Zhong F."/>
        </authorList>
    </citation>
    <scope>NUCLEOTIDE SEQUENCE [LARGE SCALE GENOMIC DNA]</scope>
    <source>
        <strain>BN</strain>
        <strain evidence="5">Sprague-Dawley</strain>
    </source>
</reference>
<proteinExistence type="predicted"/>
<organism evidence="4 5">
    <name type="scientific">Rattus norvegicus</name>
    <name type="common">Rat</name>
    <dbReference type="NCBI Taxonomy" id="10116"/>
    <lineage>
        <taxon>Eukaryota</taxon>
        <taxon>Metazoa</taxon>
        <taxon>Chordata</taxon>
        <taxon>Craniata</taxon>
        <taxon>Vertebrata</taxon>
        <taxon>Euteleostomi</taxon>
        <taxon>Mammalia</taxon>
        <taxon>Eutheria</taxon>
        <taxon>Euarchontoglires</taxon>
        <taxon>Glires</taxon>
        <taxon>Rodentia</taxon>
        <taxon>Myomorpha</taxon>
        <taxon>Muroidea</taxon>
        <taxon>Muridae</taxon>
        <taxon>Murinae</taxon>
        <taxon>Rattus</taxon>
    </lineage>
</organism>
<evidence type="ECO:0000313" key="6">
    <source>
        <dbReference type="RGD" id="70929"/>
    </source>
</evidence>
<dbReference type="PROSITE" id="PS50088">
    <property type="entry name" value="ANK_REPEAT"/>
    <property type="match status" value="2"/>
</dbReference>
<feature type="repeat" description="ANK" evidence="3">
    <location>
        <begin position="41"/>
        <end position="73"/>
    </location>
</feature>
<dbReference type="Proteomes" id="UP000234681">
    <property type="component" value="Chromosome 3"/>
</dbReference>
<dbReference type="Gene3D" id="1.25.40.20">
    <property type="entry name" value="Ankyrin repeat-containing domain"/>
    <property type="match status" value="1"/>
</dbReference>
<keyword evidence="4" id="KW-0418">Kinase</keyword>
<evidence type="ECO:0000313" key="4">
    <source>
        <dbReference type="EMBL" id="EDL79554.1"/>
    </source>
</evidence>